<dbReference type="GO" id="GO:0009898">
    <property type="term" value="C:cytoplasmic side of plasma membrane"/>
    <property type="evidence" value="ECO:0007669"/>
    <property type="project" value="TreeGrafter"/>
</dbReference>
<dbReference type="Gene3D" id="3.40.309.10">
    <property type="entry name" value="Aldehyde Dehydrogenase, Chain A, domain 2"/>
    <property type="match status" value="1"/>
</dbReference>
<dbReference type="RefSeq" id="WP_110575086.1">
    <property type="nucleotide sequence ID" value="NZ_PIPV01000007.1"/>
</dbReference>
<proteinExistence type="inferred from homology"/>
<dbReference type="SUPFAM" id="SSF81935">
    <property type="entry name" value="N-terminal domain of bifunctional PutA protein"/>
    <property type="match status" value="1"/>
</dbReference>
<dbReference type="AlphaFoldDB" id="A0A432XUS9"/>
<feature type="active site" evidence="6">
    <location>
        <position position="810"/>
    </location>
</feature>
<evidence type="ECO:0000259" key="9">
    <source>
        <dbReference type="Pfam" id="PF14850"/>
    </source>
</evidence>
<dbReference type="NCBIfam" id="TIGR01238">
    <property type="entry name" value="D1pyr5carbox3"/>
    <property type="match status" value="1"/>
</dbReference>
<comment type="cofactor">
    <cofactor evidence="5">
        <name>FAD</name>
        <dbReference type="ChEBI" id="CHEBI:57692"/>
    </cofactor>
</comment>
<evidence type="ECO:0000256" key="2">
    <source>
        <dbReference type="ARBA" id="ARBA00023002"/>
    </source>
</evidence>
<dbReference type="GO" id="GO:0003677">
    <property type="term" value="F:DNA binding"/>
    <property type="evidence" value="ECO:0007669"/>
    <property type="project" value="UniProtKB-KW"/>
</dbReference>
<dbReference type="EC" id="1.5.5.2" evidence="5"/>
<feature type="domain" description="Proline dehydrogenase PutA" evidence="9">
    <location>
        <begin position="72"/>
        <end position="186"/>
    </location>
</feature>
<evidence type="ECO:0000259" key="7">
    <source>
        <dbReference type="Pfam" id="PF00171"/>
    </source>
</evidence>
<keyword evidence="12" id="KW-1185">Reference proteome</keyword>
<dbReference type="EMBL" id="PIPV01000007">
    <property type="protein sequence ID" value="RUO52498.1"/>
    <property type="molecule type" value="Genomic_DNA"/>
</dbReference>
<keyword evidence="3 5" id="KW-0520">NAD</keyword>
<dbReference type="InterPro" id="IPR016163">
    <property type="entry name" value="Ald_DH_C"/>
</dbReference>
<sequence length="1055" mass="116175">MFKASEVLSKSHQAEDLKSLQQAITDNYIVDEDAYMRELLPLVPSDDDAVSTVTERAAKLVEQVREQADNGMVDSFLQEYSLDTKEGIILMCLAEALLRIPDAATADALIQDKLSGGDWQKHMGQSASWLVNSGTWGLALTNSVINPTGKAMETPRGAFRRMIRKLGKPVVRKATYAAMQIMGKQFVLGRTIDEALKESRENRDKGYTHAYDMLGEAALTMSDAEYYKQQYVNSIKTITNEDFNNPDAPRPTISIKLSALHPRYEAANHERVLTELATTLTDLVKLAKEADVGVTIDAEEADRHELSLELFEKVYRSGVCKGWPRFGLVVQAYSKRALPTLCWITALARECGDEIPVRLVKGAYWDNEIKWSQENGVTGYPVFTRKAHSDLSYIACARYLLSDDTDGAIYPQFATHNAQTIMAIEHMNETHKRRIEYQRLHGMGDNLYDTLMKQKPGMVVRIYAPVGPHRDLLPYLVRRLLENGANSSFVHKLLDADTPVNELVVHPLKTAMRHEVYANDKIPLPPAMYGERKNSLGLNMNIHSQADDFIAAVQQYRDKQWQGGPIVDGKTVETDHQVSITSPQETAKQVGRIYWGDKKLAEQALQSANKAYRAWREVPVDERATCLEKFADLMEANRNELIALCSVEAGKGLQDGIDEVREAVDFCRYYAKEARKLMDGEIQLPGPTGEDNKLKLEGRGTFICISPWNFPLAIFVGQVVAALVTGNSVIAKPAEQTGLIAYRAVQLALEAGIPGNVLHFMPGSGAEVGSFLTSQEDIGGVCFTGSTYTAQAINRALAARTGPIVPLIAETGGQNAMLIDSTSLPEQVVTDVVASAFQSAGQRCSALRVLFVQDDIADRIFDLLRGAMEELEVGDPLLHETDVGPVIDGIAKTNLEQHISDIQQAGRLIARAPMPDYTQGGTFVSPTAIEIDSISQLVKENFGPILHVIRYKTEELDDVIDSINGTGYGLTFGIHSRNETFAYDIASRVDVGNVYINRNQIGAIVGVQPFGGRGMSGTGPKAGGPHYLTRFITEKTRSDNITAVGGNATLLSLDD</sequence>
<feature type="active site" evidence="6">
    <location>
        <position position="844"/>
    </location>
</feature>
<dbReference type="Pfam" id="PF00171">
    <property type="entry name" value="Aldedh"/>
    <property type="match status" value="1"/>
</dbReference>
<dbReference type="InterPro" id="IPR024082">
    <property type="entry name" value="PRODH_PutA_dom_II"/>
</dbReference>
<dbReference type="InterPro" id="IPR005933">
    <property type="entry name" value="PutA_C"/>
</dbReference>
<reference evidence="12" key="1">
    <citation type="journal article" date="2018" name="Front. Microbiol.">
        <title>Genome-Based Analysis Reveals the Taxonomy and Diversity of the Family Idiomarinaceae.</title>
        <authorList>
            <person name="Liu Y."/>
            <person name="Lai Q."/>
            <person name="Shao Z."/>
        </authorList>
    </citation>
    <scope>NUCLEOTIDE SEQUENCE [LARGE SCALE GENOMIC DNA]</scope>
    <source>
        <strain evidence="12">F23</strain>
    </source>
</reference>
<comment type="catalytic activity">
    <reaction evidence="4 5">
        <text>L-glutamate 5-semialdehyde + NAD(+) + H2O = L-glutamate + NADH + 2 H(+)</text>
        <dbReference type="Rhea" id="RHEA:30235"/>
        <dbReference type="ChEBI" id="CHEBI:15377"/>
        <dbReference type="ChEBI" id="CHEBI:15378"/>
        <dbReference type="ChEBI" id="CHEBI:29985"/>
        <dbReference type="ChEBI" id="CHEBI:57540"/>
        <dbReference type="ChEBI" id="CHEBI:57945"/>
        <dbReference type="ChEBI" id="CHEBI:58066"/>
        <dbReference type="EC" id="1.2.1.88"/>
    </reaction>
</comment>
<comment type="pathway">
    <text evidence="5">Amino-acid degradation; L-proline degradation into L-glutamate; L-glutamate from L-proline: step 1/2.</text>
</comment>
<keyword evidence="5" id="KW-0642">Proline metabolism</keyword>
<dbReference type="InterPro" id="IPR016162">
    <property type="entry name" value="Ald_DH_N"/>
</dbReference>
<dbReference type="InterPro" id="IPR016160">
    <property type="entry name" value="Ald_DH_CS_CYS"/>
</dbReference>
<dbReference type="InterPro" id="IPR024089">
    <property type="entry name" value="PRODH_PutA_dom_I/II"/>
</dbReference>
<dbReference type="Pfam" id="PF18327">
    <property type="entry name" value="PRODH"/>
    <property type="match status" value="1"/>
</dbReference>
<dbReference type="FunFam" id="3.40.309.10:FF:000005">
    <property type="entry name" value="1-pyrroline-5-carboxylate dehydrogenase 1"/>
    <property type="match status" value="1"/>
</dbReference>
<dbReference type="PIRSF" id="PIRSF000197">
    <property type="entry name" value="Bifunct_PutA"/>
    <property type="match status" value="1"/>
</dbReference>
<dbReference type="InterPro" id="IPR015590">
    <property type="entry name" value="Aldehyde_DH_dom"/>
</dbReference>
<dbReference type="Gene3D" id="3.20.20.220">
    <property type="match status" value="1"/>
</dbReference>
<dbReference type="Proteomes" id="UP000287330">
    <property type="component" value="Unassembled WGS sequence"/>
</dbReference>
<comment type="function">
    <text evidence="5">Oxidizes proline to glutamate for use as a carbon and nitrogen source.</text>
</comment>
<dbReference type="UniPathway" id="UPA00261">
    <property type="reaction ID" value="UER00373"/>
</dbReference>
<keyword evidence="5" id="KW-0285">Flavoprotein</keyword>
<keyword evidence="5" id="KW-0804">Transcription</keyword>
<protein>
    <recommendedName>
        <fullName evidence="5">Bifunctional protein PutA</fullName>
    </recommendedName>
    <domain>
        <recommendedName>
            <fullName evidence="5">Proline dehydrogenase</fullName>
            <ecNumber evidence="5">1.5.5.2</ecNumber>
        </recommendedName>
        <alternativeName>
            <fullName evidence="5">Proline oxidase</fullName>
        </alternativeName>
    </domain>
    <domain>
        <recommendedName>
            <fullName evidence="5">Delta-1-pyrroline-5-carboxylate dehydrogenase</fullName>
            <shortName evidence="5">P5C dehydrogenase</shortName>
            <ecNumber evidence="5">1.2.1.88</ecNumber>
        </recommendedName>
        <alternativeName>
            <fullName evidence="5">L-glutamate gamma-semialdehyde dehydrogenase</fullName>
        </alternativeName>
    </domain>
</protein>
<dbReference type="SUPFAM" id="SSF53720">
    <property type="entry name" value="ALDH-like"/>
    <property type="match status" value="1"/>
</dbReference>
<dbReference type="InterPro" id="IPR025703">
    <property type="entry name" value="Bifunct_PutA"/>
</dbReference>
<keyword evidence="5" id="KW-0678">Repressor</keyword>
<evidence type="ECO:0000256" key="6">
    <source>
        <dbReference type="PIRSR" id="PIRSR000197-1"/>
    </source>
</evidence>
<evidence type="ECO:0000259" key="8">
    <source>
        <dbReference type="Pfam" id="PF01619"/>
    </source>
</evidence>
<comment type="caution">
    <text evidence="11">The sequence shown here is derived from an EMBL/GenBank/DDBJ whole genome shotgun (WGS) entry which is preliminary data.</text>
</comment>
<dbReference type="GO" id="GO:0003700">
    <property type="term" value="F:DNA-binding transcription factor activity"/>
    <property type="evidence" value="ECO:0007669"/>
    <property type="project" value="InterPro"/>
</dbReference>
<dbReference type="InterPro" id="IPR002872">
    <property type="entry name" value="Proline_DH_dom"/>
</dbReference>
<gene>
    <name evidence="11" type="ORF">CWE25_09220</name>
</gene>
<dbReference type="InterPro" id="IPR050485">
    <property type="entry name" value="Proline_metab_enzyme"/>
</dbReference>
<dbReference type="Gene3D" id="3.40.605.10">
    <property type="entry name" value="Aldehyde Dehydrogenase, Chain A, domain 1"/>
    <property type="match status" value="1"/>
</dbReference>
<dbReference type="Pfam" id="PF14850">
    <property type="entry name" value="Pro_dh-DNA_bdg"/>
    <property type="match status" value="1"/>
</dbReference>
<dbReference type="GO" id="GO:0004657">
    <property type="term" value="F:proline dehydrogenase activity"/>
    <property type="evidence" value="ECO:0007669"/>
    <property type="project" value="UniProtKB-UniRule"/>
</dbReference>
<keyword evidence="2 5" id="KW-0560">Oxidoreductase</keyword>
<keyword evidence="5" id="KW-0805">Transcription regulation</keyword>
<dbReference type="InterPro" id="IPR029041">
    <property type="entry name" value="FAD-linked_oxidoreductase-like"/>
</dbReference>
<dbReference type="GO" id="GO:0003842">
    <property type="term" value="F:L-glutamate gamma-semialdehyde dehydrogenase activity"/>
    <property type="evidence" value="ECO:0007669"/>
    <property type="project" value="UniProtKB-UniRule"/>
</dbReference>
<evidence type="ECO:0000256" key="1">
    <source>
        <dbReference type="ARBA" id="ARBA00004786"/>
    </source>
</evidence>
<dbReference type="NCBIfam" id="NF008869">
    <property type="entry name" value="PRK11904.1"/>
    <property type="match status" value="1"/>
</dbReference>
<keyword evidence="5" id="KW-0274">FAD</keyword>
<feature type="domain" description="Proline utilization A proline dehydrogenase N-terminal" evidence="10">
    <location>
        <begin position="20"/>
        <end position="65"/>
    </location>
</feature>
<feature type="domain" description="Proline dehydrogenase" evidence="8">
    <location>
        <begin position="195"/>
        <end position="492"/>
    </location>
</feature>
<organism evidence="11 12">
    <name type="scientific">Idiomarina fontislapidosi</name>
    <dbReference type="NCBI Taxonomy" id="263723"/>
    <lineage>
        <taxon>Bacteria</taxon>
        <taxon>Pseudomonadati</taxon>
        <taxon>Pseudomonadota</taxon>
        <taxon>Gammaproteobacteria</taxon>
        <taxon>Alteromonadales</taxon>
        <taxon>Idiomarinaceae</taxon>
        <taxon>Idiomarina</taxon>
    </lineage>
</organism>
<evidence type="ECO:0000313" key="12">
    <source>
        <dbReference type="Proteomes" id="UP000287330"/>
    </source>
</evidence>
<dbReference type="PROSITE" id="PS00070">
    <property type="entry name" value="ALDEHYDE_DEHYDR_CYS"/>
    <property type="match status" value="1"/>
</dbReference>
<comment type="similarity">
    <text evidence="5">In the N-terminal section; belongs to the proline dehydrogenase family.</text>
</comment>
<keyword evidence="5" id="KW-0238">DNA-binding</keyword>
<comment type="similarity">
    <text evidence="5">In the C-terminal section; belongs to the aldehyde dehydrogenase family.</text>
</comment>
<evidence type="ECO:0000256" key="4">
    <source>
        <dbReference type="ARBA" id="ARBA00048142"/>
    </source>
</evidence>
<evidence type="ECO:0000256" key="3">
    <source>
        <dbReference type="ARBA" id="ARBA00023027"/>
    </source>
</evidence>
<dbReference type="PANTHER" id="PTHR42862:SF1">
    <property type="entry name" value="DELTA-1-PYRROLINE-5-CARBOXYLATE DEHYDROGENASE 2, ISOFORM A-RELATED"/>
    <property type="match status" value="1"/>
</dbReference>
<dbReference type="PANTHER" id="PTHR42862">
    <property type="entry name" value="DELTA-1-PYRROLINE-5-CARBOXYLATE DEHYDROGENASE 1, ISOFORM A-RELATED"/>
    <property type="match status" value="1"/>
</dbReference>
<dbReference type="InterPro" id="IPR041349">
    <property type="entry name" value="PRODH"/>
</dbReference>
<dbReference type="EC" id="1.2.1.88" evidence="5"/>
<evidence type="ECO:0000259" key="10">
    <source>
        <dbReference type="Pfam" id="PF18327"/>
    </source>
</evidence>
<accession>A0A432XUS9</accession>
<dbReference type="Pfam" id="PF01619">
    <property type="entry name" value="Pro_dh"/>
    <property type="match status" value="1"/>
</dbReference>
<comment type="pathway">
    <text evidence="1 5">Amino-acid degradation; L-proline degradation into L-glutamate; L-glutamate from L-proline: step 2/2.</text>
</comment>
<dbReference type="GO" id="GO:0010133">
    <property type="term" value="P:L-proline catabolic process to L-glutamate"/>
    <property type="evidence" value="ECO:0007669"/>
    <property type="project" value="UniProtKB-UniRule"/>
</dbReference>
<dbReference type="InterPro" id="IPR016161">
    <property type="entry name" value="Ald_DH/histidinol_DH"/>
</dbReference>
<dbReference type="CDD" id="cd07125">
    <property type="entry name" value="ALDH_PutA-P5CDH"/>
    <property type="match status" value="1"/>
</dbReference>
<name>A0A432XUS9_9GAMM</name>
<evidence type="ECO:0000313" key="11">
    <source>
        <dbReference type="EMBL" id="RUO52498.1"/>
    </source>
</evidence>
<feature type="domain" description="Aldehyde dehydrogenase" evidence="7">
    <location>
        <begin position="576"/>
        <end position="1036"/>
    </location>
</feature>
<comment type="catalytic activity">
    <reaction evidence="5">
        <text>L-proline + a quinone = (S)-1-pyrroline-5-carboxylate + a quinol + H(+)</text>
        <dbReference type="Rhea" id="RHEA:23784"/>
        <dbReference type="ChEBI" id="CHEBI:15378"/>
        <dbReference type="ChEBI" id="CHEBI:17388"/>
        <dbReference type="ChEBI" id="CHEBI:24646"/>
        <dbReference type="ChEBI" id="CHEBI:60039"/>
        <dbReference type="ChEBI" id="CHEBI:132124"/>
        <dbReference type="EC" id="1.5.5.2"/>
    </reaction>
</comment>
<dbReference type="SUPFAM" id="SSF51730">
    <property type="entry name" value="FAD-linked oxidoreductase"/>
    <property type="match status" value="1"/>
</dbReference>
<evidence type="ECO:0000256" key="5">
    <source>
        <dbReference type="PIRNR" id="PIRNR000197"/>
    </source>
</evidence>
<dbReference type="Gene3D" id="1.20.5.460">
    <property type="entry name" value="Single helix bin"/>
    <property type="match status" value="1"/>
</dbReference>
<dbReference type="OrthoDB" id="9812625at2"/>